<evidence type="ECO:0000313" key="3">
    <source>
        <dbReference type="EMBL" id="EKS35992.1"/>
    </source>
</evidence>
<organism evidence="3 4">
    <name type="scientific">Afipia clevelandensis ATCC 49720</name>
    <dbReference type="NCBI Taxonomy" id="883079"/>
    <lineage>
        <taxon>Bacteria</taxon>
        <taxon>Pseudomonadati</taxon>
        <taxon>Pseudomonadota</taxon>
        <taxon>Alphaproteobacteria</taxon>
        <taxon>Hyphomicrobiales</taxon>
        <taxon>Nitrobacteraceae</taxon>
        <taxon>Afipia</taxon>
    </lineage>
</organism>
<dbReference type="GO" id="GO:0003677">
    <property type="term" value="F:DNA binding"/>
    <property type="evidence" value="ECO:0007669"/>
    <property type="project" value="InterPro"/>
</dbReference>
<dbReference type="Gene3D" id="3.40.50.1390">
    <property type="entry name" value="Resolvase, N-terminal catalytic domain"/>
    <property type="match status" value="1"/>
</dbReference>
<protein>
    <recommendedName>
        <fullName evidence="5">Resolvase/invertase-type recombinase catalytic domain-containing protein</fullName>
    </recommendedName>
</protein>
<evidence type="ECO:0000313" key="4">
    <source>
        <dbReference type="Proteomes" id="UP000001095"/>
    </source>
</evidence>
<dbReference type="EMBL" id="AGWY01000008">
    <property type="protein sequence ID" value="EKS35992.1"/>
    <property type="molecule type" value="Genomic_DNA"/>
</dbReference>
<evidence type="ECO:0000259" key="1">
    <source>
        <dbReference type="PROSITE" id="PS51736"/>
    </source>
</evidence>
<dbReference type="SUPFAM" id="SSF53041">
    <property type="entry name" value="Resolvase-like"/>
    <property type="match status" value="1"/>
</dbReference>
<dbReference type="HOGENOM" id="CLU_010686_18_15_5"/>
<dbReference type="CDD" id="cd03768">
    <property type="entry name" value="SR_ResInv"/>
    <property type="match status" value="1"/>
</dbReference>
<dbReference type="Pfam" id="PF00239">
    <property type="entry name" value="Resolvase"/>
    <property type="match status" value="1"/>
</dbReference>
<dbReference type="PATRIC" id="fig|883079.3.peg.2238"/>
<dbReference type="InterPro" id="IPR006119">
    <property type="entry name" value="Resolv_N"/>
</dbReference>
<dbReference type="PROSITE" id="PS51736">
    <property type="entry name" value="RECOMBINASES_3"/>
    <property type="match status" value="1"/>
</dbReference>
<dbReference type="Pfam" id="PF07508">
    <property type="entry name" value="Recombinase"/>
    <property type="match status" value="1"/>
</dbReference>
<reference evidence="3 4" key="1">
    <citation type="submission" date="2012-04" db="EMBL/GenBank/DDBJ databases">
        <title>The Genome Sequence of Afipia clevelandensis ATCC 49720.</title>
        <authorList>
            <consortium name="The Broad Institute Genome Sequencing Platform"/>
            <person name="Earl A."/>
            <person name="Ward D."/>
            <person name="Feldgarden M."/>
            <person name="Gevers D."/>
            <person name="Huys G."/>
            <person name="Walker B."/>
            <person name="Young S.K."/>
            <person name="Zeng Q."/>
            <person name="Gargeya S."/>
            <person name="Fitzgerald M."/>
            <person name="Haas B."/>
            <person name="Abouelleil A."/>
            <person name="Alvarado L."/>
            <person name="Arachchi H.M."/>
            <person name="Berlin A."/>
            <person name="Chapman S.B."/>
            <person name="Goldberg J."/>
            <person name="Griggs A."/>
            <person name="Gujja S."/>
            <person name="Hansen M."/>
            <person name="Howarth C."/>
            <person name="Imamovic A."/>
            <person name="Larimer J."/>
            <person name="McCowen C."/>
            <person name="Montmayeur A."/>
            <person name="Murphy C."/>
            <person name="Neiman D."/>
            <person name="Pearson M."/>
            <person name="Priest M."/>
            <person name="Roberts A."/>
            <person name="Saif S."/>
            <person name="Shea T."/>
            <person name="Sisk P."/>
            <person name="Sykes S."/>
            <person name="Wortman J."/>
            <person name="Nusbaum C."/>
            <person name="Birren B."/>
        </authorList>
    </citation>
    <scope>NUCLEOTIDE SEQUENCE [LARGE SCALE GENOMIC DNA]</scope>
    <source>
        <strain evidence="3 4">ATCC 49720</strain>
    </source>
</reference>
<dbReference type="PANTHER" id="PTHR30461:SF23">
    <property type="entry name" value="DNA RECOMBINASE-RELATED"/>
    <property type="match status" value="1"/>
</dbReference>
<dbReference type="RefSeq" id="WP_002713070.1">
    <property type="nucleotide sequence ID" value="NZ_KB375281.1"/>
</dbReference>
<evidence type="ECO:0008006" key="5">
    <source>
        <dbReference type="Google" id="ProtNLM"/>
    </source>
</evidence>
<comment type="caution">
    <text evidence="3">The sequence shown here is derived from an EMBL/GenBank/DDBJ whole genome shotgun (WGS) entry which is preliminary data.</text>
</comment>
<sequence>MNDRKSIRCAIYTRVSTDLGLDQNFNSLDAQYEGASSYIKSQAHAGWIQLRKRYDDGGFSGGSTDRPALQQLLTDIQEGRIDVIIVYKVDRLTRSLADFAKLVELFDKHGVSFVSVTQQFNTTTSMGRLTLNVLLSFAQFEREVTSERIRDKIAASKRKGLWVGGVVPLGYKAKDRKITIAESEAKTVRHIYHRYLELGSINALLEDLRKGKITTKRRSLSTGKVIGGIPFGRGPLSHLLRNRFYIGEVKYKNEILRGEQKPILDRKLFDAVQTKLDQQRQATATARSNSGAFLMGLIFDDGGNRMTPTSKIKKGVRYRYYISTALIQGESRKAGSAARVPAPLVEKLVIDAVQKRLKQNENDAALVVRDHIARVEVGLKTLKIHLATKASERKTTQKSQRSKPNILLVPWSKPSSKVAREIIPPARSSRRIDKRPIRSETRAKLVQAIAQGRCWVDELVSGSVTSTQQIASREQCSLRQVNLTISLAFLSPTLVKAAVDGHLPRGIGISNIRDLPYLWAAQHRSLGLQA</sequence>
<dbReference type="InterPro" id="IPR050639">
    <property type="entry name" value="SSR_resolvase"/>
</dbReference>
<accession>K8P066</accession>
<dbReference type="InterPro" id="IPR011109">
    <property type="entry name" value="DNA_bind_recombinase_dom"/>
</dbReference>
<dbReference type="InterPro" id="IPR036162">
    <property type="entry name" value="Resolvase-like_N_sf"/>
</dbReference>
<keyword evidence="4" id="KW-1185">Reference proteome</keyword>
<gene>
    <name evidence="3" type="ORF">HMPREF9696_02204</name>
</gene>
<dbReference type="PROSITE" id="PS51737">
    <property type="entry name" value="RECOMBINASE_DNA_BIND"/>
    <property type="match status" value="1"/>
</dbReference>
<evidence type="ECO:0000259" key="2">
    <source>
        <dbReference type="PROSITE" id="PS51737"/>
    </source>
</evidence>
<dbReference type="SMART" id="SM00857">
    <property type="entry name" value="Resolvase"/>
    <property type="match status" value="1"/>
</dbReference>
<dbReference type="OrthoDB" id="7475655at2"/>
<feature type="domain" description="Resolvase/invertase-type recombinase catalytic" evidence="1">
    <location>
        <begin position="8"/>
        <end position="160"/>
    </location>
</feature>
<dbReference type="GO" id="GO:0000150">
    <property type="term" value="F:DNA strand exchange activity"/>
    <property type="evidence" value="ECO:0007669"/>
    <property type="project" value="InterPro"/>
</dbReference>
<name>K8P066_9BRAD</name>
<dbReference type="AlphaFoldDB" id="K8P066"/>
<dbReference type="PANTHER" id="PTHR30461">
    <property type="entry name" value="DNA-INVERTASE FROM LAMBDOID PROPHAGE"/>
    <property type="match status" value="1"/>
</dbReference>
<proteinExistence type="predicted"/>
<feature type="domain" description="Recombinase" evidence="2">
    <location>
        <begin position="168"/>
        <end position="282"/>
    </location>
</feature>
<dbReference type="Proteomes" id="UP000001095">
    <property type="component" value="Unassembled WGS sequence"/>
</dbReference>
<dbReference type="Gene3D" id="3.90.1750.20">
    <property type="entry name" value="Putative Large Serine Recombinase, Chain B, Domain 2"/>
    <property type="match status" value="1"/>
</dbReference>
<dbReference type="InterPro" id="IPR038109">
    <property type="entry name" value="DNA_bind_recomb_sf"/>
</dbReference>